<reference evidence="2" key="1">
    <citation type="submission" date="2011-06" db="EMBL/GenBank/DDBJ databases">
        <title>The Genome Sequence of Fusarium oxysporum Fo47.</title>
        <authorList>
            <consortium name="The Broad Institute Genome Sequencing Platform"/>
            <person name="Ma L.-J."/>
            <person name="Gale L.R."/>
            <person name="Schwartz D.C."/>
            <person name="Zhou S."/>
            <person name="Corby-Kistler H."/>
            <person name="Young S.K."/>
            <person name="Zeng Q."/>
            <person name="Gargeya S."/>
            <person name="Fitzgerald M."/>
            <person name="Haas B."/>
            <person name="Abouelleil A."/>
            <person name="Alvarado L."/>
            <person name="Arachchi H.M."/>
            <person name="Berlin A."/>
            <person name="Brown A."/>
            <person name="Chapman S.B."/>
            <person name="Chen Z."/>
            <person name="Dunbar C."/>
            <person name="Freedman E."/>
            <person name="Gearin G."/>
            <person name="Gellesch M."/>
            <person name="Goldberg J."/>
            <person name="Griggs A."/>
            <person name="Gujja S."/>
            <person name="Heiman D."/>
            <person name="Howarth C."/>
            <person name="Larson L."/>
            <person name="Lui A."/>
            <person name="MacDonald P.J.P."/>
            <person name="Mehta T."/>
            <person name="Montmayeur A."/>
            <person name="Murphy C."/>
            <person name="Neiman D."/>
            <person name="Pearson M."/>
            <person name="Priest M."/>
            <person name="Roberts A."/>
            <person name="Saif S."/>
            <person name="Shea T."/>
            <person name="Shenoy N."/>
            <person name="Sisk P."/>
            <person name="Stolte C."/>
            <person name="Sykes S."/>
            <person name="Wortman J."/>
            <person name="Nusbaum C."/>
            <person name="Birren B."/>
        </authorList>
    </citation>
    <scope>NUCLEOTIDE SEQUENCE [LARGE SCALE GENOMIC DNA]</scope>
    <source>
        <strain evidence="2">Fo47</strain>
    </source>
</reference>
<dbReference type="GO" id="GO:0016758">
    <property type="term" value="F:hexosyltransferase activity"/>
    <property type="evidence" value="ECO:0007669"/>
    <property type="project" value="InterPro"/>
</dbReference>
<name>W9JAH4_FUSOX</name>
<gene>
    <name evidence="2" type="ORF">FOZG_17346</name>
</gene>
<dbReference type="GO" id="GO:0005975">
    <property type="term" value="P:carbohydrate metabolic process"/>
    <property type="evidence" value="ECO:0007669"/>
    <property type="project" value="InterPro"/>
</dbReference>
<dbReference type="InterPro" id="IPR050426">
    <property type="entry name" value="Glycosyltransferase_28"/>
</dbReference>
<dbReference type="Pfam" id="PF03033">
    <property type="entry name" value="Glyco_transf_28"/>
    <property type="match status" value="1"/>
</dbReference>
<evidence type="ECO:0000259" key="1">
    <source>
        <dbReference type="Pfam" id="PF03033"/>
    </source>
</evidence>
<dbReference type="InterPro" id="IPR004276">
    <property type="entry name" value="GlycoTrans_28_N"/>
</dbReference>
<dbReference type="AlphaFoldDB" id="W9JAH4"/>
<dbReference type="PANTHER" id="PTHR48050:SF13">
    <property type="entry name" value="STEROL 3-BETA-GLUCOSYLTRANSFERASE UGT80A2"/>
    <property type="match status" value="1"/>
</dbReference>
<dbReference type="PANTHER" id="PTHR48050">
    <property type="entry name" value="STEROL 3-BETA-GLUCOSYLTRANSFERASE"/>
    <property type="match status" value="1"/>
</dbReference>
<evidence type="ECO:0000313" key="2">
    <source>
        <dbReference type="EMBL" id="EWZ29057.1"/>
    </source>
</evidence>
<organism evidence="2">
    <name type="scientific">Fusarium oxysporum Fo47</name>
    <dbReference type="NCBI Taxonomy" id="660027"/>
    <lineage>
        <taxon>Eukaryota</taxon>
        <taxon>Fungi</taxon>
        <taxon>Dikarya</taxon>
        <taxon>Ascomycota</taxon>
        <taxon>Pezizomycotina</taxon>
        <taxon>Sordariomycetes</taxon>
        <taxon>Hypocreomycetidae</taxon>
        <taxon>Hypocreales</taxon>
        <taxon>Nectriaceae</taxon>
        <taxon>Fusarium</taxon>
        <taxon>Fusarium oxysporum species complex</taxon>
    </lineage>
</organism>
<accession>W9JAH4</accession>
<proteinExistence type="predicted"/>
<feature type="domain" description="Glycosyltransferase family 28 N-terminal" evidence="1">
    <location>
        <begin position="85"/>
        <end position="245"/>
    </location>
</feature>
<dbReference type="VEuPathDB" id="FungiDB:FOZG_17346"/>
<reference evidence="2" key="2">
    <citation type="submission" date="2012-06" db="EMBL/GenBank/DDBJ databases">
        <title>Annotation of the Genome Sequence of Fusarium oxysporum Fo47.</title>
        <authorList>
            <consortium name="The Broad Institute Genomics Platform"/>
            <person name="Ma L.-J."/>
            <person name="Corby-Kistler H."/>
            <person name="Broz K."/>
            <person name="Gale L.R."/>
            <person name="Jonkers W."/>
            <person name="O'Donnell K."/>
            <person name="Ploetz R."/>
            <person name="Steinberg C."/>
            <person name="Schwartz D.C."/>
            <person name="VanEtten H."/>
            <person name="Zhou S."/>
            <person name="Young S.K."/>
            <person name="Zeng Q."/>
            <person name="Gargeya S."/>
            <person name="Fitzgerald M."/>
            <person name="Abouelleil A."/>
            <person name="Alvarado L."/>
            <person name="Chapman S.B."/>
            <person name="Gainer-Dewar J."/>
            <person name="Goldberg J."/>
            <person name="Griggs A."/>
            <person name="Gujja S."/>
            <person name="Hansen M."/>
            <person name="Howarth C."/>
            <person name="Imamovic A."/>
            <person name="Ireland A."/>
            <person name="Larimer J."/>
            <person name="McCowan C."/>
            <person name="Murphy C."/>
            <person name="Pearson M."/>
            <person name="Poon T.W."/>
            <person name="Priest M."/>
            <person name="Roberts A."/>
            <person name="Saif S."/>
            <person name="Shea T."/>
            <person name="Sykes S."/>
            <person name="Wortman J."/>
            <person name="Nusbaum C."/>
            <person name="Birren B."/>
        </authorList>
    </citation>
    <scope>NUCLEOTIDE SEQUENCE</scope>
    <source>
        <strain evidence="2">Fo47</strain>
    </source>
</reference>
<dbReference type="Gene3D" id="3.40.50.2000">
    <property type="entry name" value="Glycogen Phosphorylase B"/>
    <property type="match status" value="2"/>
</dbReference>
<sequence length="524" mass="57786">MAPPLFRSPSHEPTLIGSKPHGKIRTNSRAGTSTDSRREVRFHDNPRVLTDWCKRLQSNLNTAEANTQSDGNPGFHQLNQPRLNIAIHIAGSRGDVQPFIPIAKLLSSRDYGHRVRICTDSNFRDFVESQGVEFFNIGGDREALMAYMVKNPGLWPSYASLKAGEVNNRRKEMWNIMNGAWRSCIEAGDGIGSSQPASRVENPKDPFLADLIIANPPSMAHIHCAEKLHIPLHMVFTMPWSPTESFPHPLAAISYATTAAGIRAGKPTVIVPFFGDQPFWGQMVARSHVGPWPVPYKELTAEKLAEGITIALESKAQEAAKRIAKVITDEDGAVNTTEDILSRLDLIRCDLCPERLATWEHIPSGARLSGFAAACLSNKNIVDPCDISLLRHKHWYVEDGVKHPLVAGWAAISNFITAFEIATNDYLQTLQERKGVSVSLNSRGNKPLQAPNIAQDGNVCISKDAVRNWFEVGDAQHDFFFTTNLNNLEAAITAKTKKSGARTKTLGRILKPLGPWKIDMPSAG</sequence>
<dbReference type="SUPFAM" id="SSF53756">
    <property type="entry name" value="UDP-Glycosyltransferase/glycogen phosphorylase"/>
    <property type="match status" value="2"/>
</dbReference>
<dbReference type="EMBL" id="JH717916">
    <property type="protein sequence ID" value="EWZ29057.1"/>
    <property type="molecule type" value="Genomic_DNA"/>
</dbReference>
<dbReference type="HOGENOM" id="CLU_519750_0_0_1"/>
<dbReference type="Proteomes" id="UP000030766">
    <property type="component" value="Unassembled WGS sequence"/>
</dbReference>
<protein>
    <recommendedName>
        <fullName evidence="1">Glycosyltransferase family 28 N-terminal domain-containing protein</fullName>
    </recommendedName>
</protein>